<reference evidence="1 2" key="1">
    <citation type="submission" date="2020-08" db="EMBL/GenBank/DDBJ databases">
        <authorList>
            <person name="Hejnol A."/>
        </authorList>
    </citation>
    <scope>NUCLEOTIDE SEQUENCE [LARGE SCALE GENOMIC DNA]</scope>
</reference>
<accession>A0A7I8VYU8</accession>
<protein>
    <submittedName>
        <fullName evidence="1">DgyrCDS9230</fullName>
    </submittedName>
</protein>
<evidence type="ECO:0000313" key="2">
    <source>
        <dbReference type="Proteomes" id="UP000549394"/>
    </source>
</evidence>
<dbReference type="EMBL" id="CAJFCJ010000013">
    <property type="protein sequence ID" value="CAD5120667.1"/>
    <property type="molecule type" value="Genomic_DNA"/>
</dbReference>
<sequence length="131" mass="15700">MEASWVKGGETFGDGCYDWETYELLVSELLKVKDVSFPLFCLFHRHYQRGKEILNDLAKDYAVWSAKNHRTNKLKIQDLHLKISRAQADVLFMIRRRIRYAKKNMRMYETMYQSGFYTEFKRPEKKTSEDA</sequence>
<comment type="caution">
    <text evidence="1">The sequence shown here is derived from an EMBL/GenBank/DDBJ whole genome shotgun (WGS) entry which is preliminary data.</text>
</comment>
<proteinExistence type="predicted"/>
<dbReference type="Proteomes" id="UP000549394">
    <property type="component" value="Unassembled WGS sequence"/>
</dbReference>
<name>A0A7I8VYU8_9ANNE</name>
<gene>
    <name evidence="1" type="ORF">DGYR_LOCUS8732</name>
</gene>
<dbReference type="AlphaFoldDB" id="A0A7I8VYU8"/>
<keyword evidence="2" id="KW-1185">Reference proteome</keyword>
<organism evidence="1 2">
    <name type="scientific">Dimorphilus gyrociliatus</name>
    <dbReference type="NCBI Taxonomy" id="2664684"/>
    <lineage>
        <taxon>Eukaryota</taxon>
        <taxon>Metazoa</taxon>
        <taxon>Spiralia</taxon>
        <taxon>Lophotrochozoa</taxon>
        <taxon>Annelida</taxon>
        <taxon>Polychaeta</taxon>
        <taxon>Polychaeta incertae sedis</taxon>
        <taxon>Dinophilidae</taxon>
        <taxon>Dimorphilus</taxon>
    </lineage>
</organism>
<evidence type="ECO:0000313" key="1">
    <source>
        <dbReference type="EMBL" id="CAD5120667.1"/>
    </source>
</evidence>